<feature type="non-terminal residue" evidence="1">
    <location>
        <position position="92"/>
    </location>
</feature>
<sequence length="92" mass="9644">MRVVMLCLAALAVSLGGCETPGKGTMALPGSGSDAVVTIDLTSLSLQDMRLGDDFIDTADLAVKRRDGADGPHSFINLTPRPGMPRWMTAIV</sequence>
<dbReference type="PROSITE" id="PS51257">
    <property type="entry name" value="PROKAR_LIPOPROTEIN"/>
    <property type="match status" value="1"/>
</dbReference>
<name>A0A0F8YX23_9ZZZZ</name>
<dbReference type="EMBL" id="LAZR01066957">
    <property type="protein sequence ID" value="KKK52561.1"/>
    <property type="molecule type" value="Genomic_DNA"/>
</dbReference>
<evidence type="ECO:0000313" key="1">
    <source>
        <dbReference type="EMBL" id="KKK52561.1"/>
    </source>
</evidence>
<reference evidence="1" key="1">
    <citation type="journal article" date="2015" name="Nature">
        <title>Complex archaea that bridge the gap between prokaryotes and eukaryotes.</title>
        <authorList>
            <person name="Spang A."/>
            <person name="Saw J.H."/>
            <person name="Jorgensen S.L."/>
            <person name="Zaremba-Niedzwiedzka K."/>
            <person name="Martijn J."/>
            <person name="Lind A.E."/>
            <person name="van Eijk R."/>
            <person name="Schleper C."/>
            <person name="Guy L."/>
            <person name="Ettema T.J."/>
        </authorList>
    </citation>
    <scope>NUCLEOTIDE SEQUENCE</scope>
</reference>
<dbReference type="AlphaFoldDB" id="A0A0F8YX23"/>
<organism evidence="1">
    <name type="scientific">marine sediment metagenome</name>
    <dbReference type="NCBI Taxonomy" id="412755"/>
    <lineage>
        <taxon>unclassified sequences</taxon>
        <taxon>metagenomes</taxon>
        <taxon>ecological metagenomes</taxon>
    </lineage>
</organism>
<gene>
    <name evidence="1" type="ORF">LCGC14_3103650</name>
</gene>
<accession>A0A0F8YX23</accession>
<proteinExistence type="predicted"/>
<comment type="caution">
    <text evidence="1">The sequence shown here is derived from an EMBL/GenBank/DDBJ whole genome shotgun (WGS) entry which is preliminary data.</text>
</comment>
<protein>
    <submittedName>
        <fullName evidence="1">Uncharacterized protein</fullName>
    </submittedName>
</protein>